<keyword evidence="5" id="KW-0812">Transmembrane</keyword>
<dbReference type="PANTHER" id="PTHR35936">
    <property type="entry name" value="MEMBRANE-BOUND LYTIC MUREIN TRANSGLYCOSYLASE F"/>
    <property type="match status" value="1"/>
</dbReference>
<reference evidence="7 8" key="1">
    <citation type="submission" date="2020-08" db="EMBL/GenBank/DDBJ databases">
        <title>Genomic Encyclopedia of Type Strains, Phase IV (KMG-IV): sequencing the most valuable type-strain genomes for metagenomic binning, comparative biology and taxonomic classification.</title>
        <authorList>
            <person name="Goeker M."/>
        </authorList>
    </citation>
    <scope>NUCLEOTIDE SEQUENCE [LARGE SCALE GENOMIC DNA]</scope>
    <source>
        <strain evidence="7 8">DSM 100734</strain>
    </source>
</reference>
<sequence length="316" mass="34236">MKRSHPNGERTSSGSTACFGITSRRSISKETSKKGNIMRIHIIVILLSLMPSVAWQANAQQERHIRIATEGAFPPWNAVDKSGEPIGFDIDVGRALCERARLSCDFVTQAWDGIIPALTVGKFDAIMAGMSITEKRRQVIAFSRPYALTSNYFVVARSSNIASLGSDTKVDLSAKTEENSALLQKLKTNLQGKVIGVQGSTNAEAFVQKYFGDGVDIRVYDKQDNLNLDLVAGRIDAGLADFSVWKSFLDTADGAAVELYGPRLSGGLFGPGIGIGLRKTDEELAARFNDALEAISLDGTLKKLSVQWFGTDLVAE</sequence>
<dbReference type="Proteomes" id="UP000547879">
    <property type="component" value="Unassembled WGS sequence"/>
</dbReference>
<evidence type="ECO:0000256" key="5">
    <source>
        <dbReference type="SAM" id="Phobius"/>
    </source>
</evidence>
<dbReference type="InterPro" id="IPR018313">
    <property type="entry name" value="SBP_3_CS"/>
</dbReference>
<evidence type="ECO:0000256" key="2">
    <source>
        <dbReference type="ARBA" id="ARBA00010333"/>
    </source>
</evidence>
<feature type="domain" description="Solute-binding protein family 3/N-terminal" evidence="6">
    <location>
        <begin position="64"/>
        <end position="312"/>
    </location>
</feature>
<dbReference type="SMART" id="SM00062">
    <property type="entry name" value="PBPb"/>
    <property type="match status" value="1"/>
</dbReference>
<dbReference type="InterPro" id="IPR001638">
    <property type="entry name" value="Solute-binding_3/MltF_N"/>
</dbReference>
<evidence type="ECO:0000313" key="8">
    <source>
        <dbReference type="Proteomes" id="UP000547879"/>
    </source>
</evidence>
<dbReference type="SUPFAM" id="SSF53850">
    <property type="entry name" value="Periplasmic binding protein-like II"/>
    <property type="match status" value="1"/>
</dbReference>
<keyword evidence="8" id="KW-1185">Reference proteome</keyword>
<evidence type="ECO:0000256" key="4">
    <source>
        <dbReference type="RuleBase" id="RU003744"/>
    </source>
</evidence>
<dbReference type="PROSITE" id="PS01039">
    <property type="entry name" value="SBP_BACTERIAL_3"/>
    <property type="match status" value="1"/>
</dbReference>
<evidence type="ECO:0000313" key="7">
    <source>
        <dbReference type="EMBL" id="MBB6165635.1"/>
    </source>
</evidence>
<comment type="caution">
    <text evidence="7">The sequence shown here is derived from an EMBL/GenBank/DDBJ whole genome shotgun (WGS) entry which is preliminary data.</text>
</comment>
<feature type="transmembrane region" description="Helical" evidence="5">
    <location>
        <begin position="37"/>
        <end position="57"/>
    </location>
</feature>
<keyword evidence="5" id="KW-0472">Membrane</keyword>
<gene>
    <name evidence="7" type="ORF">HNQ72_005483</name>
</gene>
<proteinExistence type="inferred from homology"/>
<comment type="subcellular location">
    <subcellularLocation>
        <location evidence="1">Periplasm</location>
    </subcellularLocation>
</comment>
<dbReference type="GO" id="GO:0042597">
    <property type="term" value="C:periplasmic space"/>
    <property type="evidence" value="ECO:0007669"/>
    <property type="project" value="UniProtKB-SubCell"/>
</dbReference>
<comment type="similarity">
    <text evidence="2 4">Belongs to the bacterial solute-binding protein 3 family.</text>
</comment>
<accession>A0A7W9YBS5</accession>
<dbReference type="AlphaFoldDB" id="A0A7W9YBS5"/>
<dbReference type="EMBL" id="JACHEG010000010">
    <property type="protein sequence ID" value="MBB6165635.1"/>
    <property type="molecule type" value="Genomic_DNA"/>
</dbReference>
<dbReference type="Gene3D" id="3.40.190.10">
    <property type="entry name" value="Periplasmic binding protein-like II"/>
    <property type="match status" value="2"/>
</dbReference>
<organism evidence="7 8">
    <name type="scientific">Rhizobium wenxiniae</name>
    <dbReference type="NCBI Taxonomy" id="1737357"/>
    <lineage>
        <taxon>Bacteria</taxon>
        <taxon>Pseudomonadati</taxon>
        <taxon>Pseudomonadota</taxon>
        <taxon>Alphaproteobacteria</taxon>
        <taxon>Hyphomicrobiales</taxon>
        <taxon>Rhizobiaceae</taxon>
        <taxon>Rhizobium/Agrobacterium group</taxon>
        <taxon>Rhizobium</taxon>
    </lineage>
</organism>
<evidence type="ECO:0000256" key="3">
    <source>
        <dbReference type="ARBA" id="ARBA00022729"/>
    </source>
</evidence>
<dbReference type="PANTHER" id="PTHR35936:SF19">
    <property type="entry name" value="AMINO-ACID-BINDING PROTEIN YXEM-RELATED"/>
    <property type="match status" value="1"/>
</dbReference>
<keyword evidence="3" id="KW-0732">Signal</keyword>
<dbReference type="Pfam" id="PF00497">
    <property type="entry name" value="SBP_bac_3"/>
    <property type="match status" value="1"/>
</dbReference>
<keyword evidence="5" id="KW-1133">Transmembrane helix</keyword>
<evidence type="ECO:0000256" key="1">
    <source>
        <dbReference type="ARBA" id="ARBA00004418"/>
    </source>
</evidence>
<evidence type="ECO:0000259" key="6">
    <source>
        <dbReference type="SMART" id="SM00062"/>
    </source>
</evidence>
<name>A0A7W9YBS5_9HYPH</name>
<protein>
    <submittedName>
        <fullName evidence="7">Octopine/nopaline transport system substrate-binding protein</fullName>
    </submittedName>
</protein>